<dbReference type="PANTHER" id="PTHR47313">
    <property type="entry name" value="RIBOSOMAL RNA LARGE SUBUNIT METHYLTRANSFERASE K/L"/>
    <property type="match status" value="1"/>
</dbReference>
<keyword evidence="2" id="KW-0808">Transferase</keyword>
<evidence type="ECO:0000259" key="5">
    <source>
        <dbReference type="Pfam" id="PF22020"/>
    </source>
</evidence>
<organism evidence="6 7">
    <name type="scientific">Pedobacter agri</name>
    <dbReference type="NCBI Taxonomy" id="454586"/>
    <lineage>
        <taxon>Bacteria</taxon>
        <taxon>Pseudomonadati</taxon>
        <taxon>Bacteroidota</taxon>
        <taxon>Sphingobacteriia</taxon>
        <taxon>Sphingobacteriales</taxon>
        <taxon>Sphingobacteriaceae</taxon>
        <taxon>Pedobacter</taxon>
    </lineage>
</organism>
<sequence length="396" mass="44492">MQVFHNKSKVIITCNKRLSPYLQDEVTALGYKIERAFPTGVELNITLTECIKLNLNLRCASQILYAIKSFKAVTPDDLYNEIKAIEWEELIDFAGYFSVTSNVDNPNITTPLFANLKVKDAIVDRMKEKKGIRPNSGSDANKAVVHLYWKDADADVFMDTSGETLAKHGYRKIPGKAPMLEALASGAIYATNWDKKSPFINPMCGSGTLAIEAALIATNRAPGLYRMNYGFMHILGYDEQEFFAERRILKDQVIKNTDLKIIASDISEDAVEVTRRNAKTAGVDTFIEFEVCDFELTPVPEGGKGVVVFNPEYGERLGVHSKLELTYKRMGDFMKTKCKGYSGYIFTGNPDLAKKIGLKASRKIEFYNGKLDCRMLEYELYDGSRRAPLIENQVQA</sequence>
<dbReference type="Pfam" id="PF01170">
    <property type="entry name" value="UPF0020"/>
    <property type="match status" value="1"/>
</dbReference>
<feature type="domain" description="Ribosomal RNA large subunit methyltransferase K/L-like methyltransferase" evidence="3">
    <location>
        <begin position="169"/>
        <end position="375"/>
    </location>
</feature>
<dbReference type="CDD" id="cd11715">
    <property type="entry name" value="THUMP_AdoMetMT"/>
    <property type="match status" value="1"/>
</dbReference>
<gene>
    <name evidence="6" type="ORF">OQZ29_05875</name>
</gene>
<dbReference type="GO" id="GO:0003723">
    <property type="term" value="F:RNA binding"/>
    <property type="evidence" value="ECO:0007669"/>
    <property type="project" value="InterPro"/>
</dbReference>
<accession>A0A9X3DAU4</accession>
<feature type="domain" description="RlmL ferredoxin-like" evidence="5">
    <location>
        <begin position="10"/>
        <end position="64"/>
    </location>
</feature>
<dbReference type="InterPro" id="IPR054170">
    <property type="entry name" value="RlmL_1st"/>
</dbReference>
<evidence type="ECO:0000259" key="4">
    <source>
        <dbReference type="Pfam" id="PF02926"/>
    </source>
</evidence>
<dbReference type="Gene3D" id="3.30.2130.30">
    <property type="match status" value="1"/>
</dbReference>
<keyword evidence="7" id="KW-1185">Reference proteome</keyword>
<name>A0A9X3DAU4_9SPHI</name>
<dbReference type="AlphaFoldDB" id="A0A9X3DAU4"/>
<dbReference type="GO" id="GO:0070043">
    <property type="term" value="F:rRNA (guanine-N7-)-methyltransferase activity"/>
    <property type="evidence" value="ECO:0007669"/>
    <property type="project" value="TreeGrafter"/>
</dbReference>
<comment type="caution">
    <text evidence="6">The sequence shown here is derived from an EMBL/GenBank/DDBJ whole genome shotgun (WGS) entry which is preliminary data.</text>
</comment>
<dbReference type="Pfam" id="PF02926">
    <property type="entry name" value="THUMP"/>
    <property type="match status" value="1"/>
</dbReference>
<reference evidence="6" key="1">
    <citation type="submission" date="2022-11" db="EMBL/GenBank/DDBJ databases">
        <authorList>
            <person name="Graham C."/>
            <person name="Newman J.D."/>
        </authorList>
    </citation>
    <scope>NUCLEOTIDE SEQUENCE</scope>
    <source>
        <strain evidence="6">DSM 19486</strain>
    </source>
</reference>
<feature type="domain" description="THUMP" evidence="4">
    <location>
        <begin position="75"/>
        <end position="135"/>
    </location>
</feature>
<dbReference type="GO" id="GO:0008990">
    <property type="term" value="F:rRNA (guanine-N2-)-methyltransferase activity"/>
    <property type="evidence" value="ECO:0007669"/>
    <property type="project" value="TreeGrafter"/>
</dbReference>
<evidence type="ECO:0000259" key="3">
    <source>
        <dbReference type="Pfam" id="PF01170"/>
    </source>
</evidence>
<dbReference type="EMBL" id="JAPJUH010000002">
    <property type="protein sequence ID" value="MCX3264263.1"/>
    <property type="molecule type" value="Genomic_DNA"/>
</dbReference>
<keyword evidence="1 6" id="KW-0489">Methyltransferase</keyword>
<evidence type="ECO:0000256" key="2">
    <source>
        <dbReference type="ARBA" id="ARBA00022679"/>
    </source>
</evidence>
<dbReference type="InterPro" id="IPR000241">
    <property type="entry name" value="RlmKL-like_Mtase"/>
</dbReference>
<dbReference type="InterPro" id="IPR004114">
    <property type="entry name" value="THUMP_dom"/>
</dbReference>
<dbReference type="Pfam" id="PF22020">
    <property type="entry name" value="RlmL_1st"/>
    <property type="match status" value="1"/>
</dbReference>
<evidence type="ECO:0000313" key="7">
    <source>
        <dbReference type="Proteomes" id="UP001142592"/>
    </source>
</evidence>
<dbReference type="PANTHER" id="PTHR47313:SF1">
    <property type="entry name" value="RIBOSOMAL RNA LARGE SUBUNIT METHYLTRANSFERASE K_L"/>
    <property type="match status" value="1"/>
</dbReference>
<dbReference type="SUPFAM" id="SSF53335">
    <property type="entry name" value="S-adenosyl-L-methionine-dependent methyltransferases"/>
    <property type="match status" value="1"/>
</dbReference>
<dbReference type="Gene3D" id="3.40.50.150">
    <property type="entry name" value="Vaccinia Virus protein VP39"/>
    <property type="match status" value="1"/>
</dbReference>
<dbReference type="Proteomes" id="UP001142592">
    <property type="component" value="Unassembled WGS sequence"/>
</dbReference>
<dbReference type="InterPro" id="IPR029063">
    <property type="entry name" value="SAM-dependent_MTases_sf"/>
</dbReference>
<proteinExistence type="predicted"/>
<evidence type="ECO:0000256" key="1">
    <source>
        <dbReference type="ARBA" id="ARBA00022603"/>
    </source>
</evidence>
<evidence type="ECO:0000313" key="6">
    <source>
        <dbReference type="EMBL" id="MCX3264263.1"/>
    </source>
</evidence>
<protein>
    <submittedName>
        <fullName evidence="6">RNA methyltransferase</fullName>
    </submittedName>
</protein>
<dbReference type="RefSeq" id="WP_039842455.1">
    <property type="nucleotide sequence ID" value="NZ_JAPJUH010000002.1"/>
</dbReference>